<protein>
    <submittedName>
        <fullName evidence="7">TetR family transcriptional regulator</fullName>
    </submittedName>
</protein>
<proteinExistence type="predicted"/>
<name>A0A158D8L2_9BURK</name>
<dbReference type="InterPro" id="IPR009057">
    <property type="entry name" value="Homeodomain-like_sf"/>
</dbReference>
<evidence type="ECO:0000313" key="8">
    <source>
        <dbReference type="Proteomes" id="UP000054978"/>
    </source>
</evidence>
<gene>
    <name evidence="7" type="ORF">AWB83_05162</name>
</gene>
<dbReference type="PROSITE" id="PS50977">
    <property type="entry name" value="HTH_TETR_2"/>
    <property type="match status" value="1"/>
</dbReference>
<dbReference type="GO" id="GO:0000976">
    <property type="term" value="F:transcription cis-regulatory region binding"/>
    <property type="evidence" value="ECO:0007669"/>
    <property type="project" value="TreeGrafter"/>
</dbReference>
<dbReference type="Proteomes" id="UP000054978">
    <property type="component" value="Unassembled WGS sequence"/>
</dbReference>
<dbReference type="Pfam" id="PF00440">
    <property type="entry name" value="TetR_N"/>
    <property type="match status" value="1"/>
</dbReference>
<accession>A0A158D8L2</accession>
<evidence type="ECO:0000259" key="6">
    <source>
        <dbReference type="PROSITE" id="PS50977"/>
    </source>
</evidence>
<feature type="domain" description="HTH tetR-type" evidence="6">
    <location>
        <begin position="55"/>
        <end position="115"/>
    </location>
</feature>
<dbReference type="EMBL" id="FCOB02000028">
    <property type="protein sequence ID" value="SAK91012.1"/>
    <property type="molecule type" value="Genomic_DNA"/>
</dbReference>
<dbReference type="AlphaFoldDB" id="A0A158D8L2"/>
<keyword evidence="2" id="KW-0805">Transcription regulation</keyword>
<dbReference type="SUPFAM" id="SSF48498">
    <property type="entry name" value="Tetracyclin repressor-like, C-terminal domain"/>
    <property type="match status" value="1"/>
</dbReference>
<sequence>MVFTDTSIPRRAQDIRVTGRGQHSGWRRHADLIIVVTFLTQSSKARMTKTLTKSDALRENILEAATRLFIERGFDGTSFNDIADAIGVSRPALYYYFKSKEAILEVLTETVTRAAGQLASEAVPEHMKHPAGILRHLVLRHAQLILTHPLQFRVVERNEGNLPPKQRKLAEQARRAVLEQFQHAIEYGIEQGQFCAMDAKVAAFSIIGMCNWSAWWYSPSGARSLEQVSEQVADMALRSVQLENARQLREPSAAEVIRLLRDDIDMLERHLGSGGPSRDAS</sequence>
<dbReference type="InterPro" id="IPR041490">
    <property type="entry name" value="KstR2_TetR_C"/>
</dbReference>
<organism evidence="7 8">
    <name type="scientific">Caballeronia ptereochthonis</name>
    <dbReference type="NCBI Taxonomy" id="1777144"/>
    <lineage>
        <taxon>Bacteria</taxon>
        <taxon>Pseudomonadati</taxon>
        <taxon>Pseudomonadota</taxon>
        <taxon>Betaproteobacteria</taxon>
        <taxon>Burkholderiales</taxon>
        <taxon>Burkholderiaceae</taxon>
        <taxon>Caballeronia</taxon>
    </lineage>
</organism>
<dbReference type="PANTHER" id="PTHR30055:SF175">
    <property type="entry name" value="HTH-TYPE TRANSCRIPTIONAL REPRESSOR KSTR2"/>
    <property type="match status" value="1"/>
</dbReference>
<dbReference type="Pfam" id="PF17932">
    <property type="entry name" value="TetR_C_24"/>
    <property type="match status" value="1"/>
</dbReference>
<dbReference type="GO" id="GO:0003700">
    <property type="term" value="F:DNA-binding transcription factor activity"/>
    <property type="evidence" value="ECO:0007669"/>
    <property type="project" value="TreeGrafter"/>
</dbReference>
<keyword evidence="1" id="KW-0678">Repressor</keyword>
<dbReference type="InterPro" id="IPR001647">
    <property type="entry name" value="HTH_TetR"/>
</dbReference>
<evidence type="ECO:0000313" key="7">
    <source>
        <dbReference type="EMBL" id="SAK91012.1"/>
    </source>
</evidence>
<feature type="DNA-binding region" description="H-T-H motif" evidence="5">
    <location>
        <begin position="78"/>
        <end position="97"/>
    </location>
</feature>
<dbReference type="Gene3D" id="1.10.357.10">
    <property type="entry name" value="Tetracycline Repressor, domain 2"/>
    <property type="match status" value="1"/>
</dbReference>
<dbReference type="InterPro" id="IPR036271">
    <property type="entry name" value="Tet_transcr_reg_TetR-rel_C_sf"/>
</dbReference>
<dbReference type="PRINTS" id="PR00455">
    <property type="entry name" value="HTHTETR"/>
</dbReference>
<dbReference type="FunFam" id="1.10.10.60:FF:000141">
    <property type="entry name" value="TetR family transcriptional regulator"/>
    <property type="match status" value="1"/>
</dbReference>
<dbReference type="STRING" id="1777144.AWB83_05162"/>
<evidence type="ECO:0000256" key="3">
    <source>
        <dbReference type="ARBA" id="ARBA00023125"/>
    </source>
</evidence>
<dbReference type="SUPFAM" id="SSF46689">
    <property type="entry name" value="Homeodomain-like"/>
    <property type="match status" value="1"/>
</dbReference>
<keyword evidence="8" id="KW-1185">Reference proteome</keyword>
<keyword evidence="3 5" id="KW-0238">DNA-binding</keyword>
<dbReference type="InterPro" id="IPR050109">
    <property type="entry name" value="HTH-type_TetR-like_transc_reg"/>
</dbReference>
<keyword evidence="4" id="KW-0804">Transcription</keyword>
<evidence type="ECO:0000256" key="5">
    <source>
        <dbReference type="PROSITE-ProRule" id="PRU00335"/>
    </source>
</evidence>
<evidence type="ECO:0000256" key="1">
    <source>
        <dbReference type="ARBA" id="ARBA00022491"/>
    </source>
</evidence>
<dbReference type="PANTHER" id="PTHR30055">
    <property type="entry name" value="HTH-TYPE TRANSCRIPTIONAL REGULATOR RUTR"/>
    <property type="match status" value="1"/>
</dbReference>
<comment type="caution">
    <text evidence="7">The sequence shown here is derived from an EMBL/GenBank/DDBJ whole genome shotgun (WGS) entry which is preliminary data.</text>
</comment>
<evidence type="ECO:0000256" key="2">
    <source>
        <dbReference type="ARBA" id="ARBA00023015"/>
    </source>
</evidence>
<evidence type="ECO:0000256" key="4">
    <source>
        <dbReference type="ARBA" id="ARBA00023163"/>
    </source>
</evidence>
<reference evidence="7" key="1">
    <citation type="submission" date="2016-01" db="EMBL/GenBank/DDBJ databases">
        <authorList>
            <person name="Peeters C."/>
        </authorList>
    </citation>
    <scope>NUCLEOTIDE SEQUENCE [LARGE SCALE GENOMIC DNA]</scope>
    <source>
        <strain evidence="7">LMG 29326</strain>
    </source>
</reference>
<dbReference type="Gene3D" id="1.10.10.60">
    <property type="entry name" value="Homeodomain-like"/>
    <property type="match status" value="1"/>
</dbReference>